<dbReference type="AlphaFoldDB" id="A0A8C9V1K5"/>
<feature type="domain" description="Gla" evidence="8">
    <location>
        <begin position="40"/>
        <end position="89"/>
    </location>
</feature>
<keyword evidence="2 4" id="KW-1015">Disulfide bond</keyword>
<feature type="chain" id="PRO_5047318320" evidence="5">
    <location>
        <begin position="33"/>
        <end position="447"/>
    </location>
</feature>
<dbReference type="PANTHER" id="PTHR24278">
    <property type="entry name" value="COAGULATION FACTOR"/>
    <property type="match status" value="1"/>
</dbReference>
<dbReference type="PANTHER" id="PTHR24278:SF35">
    <property type="entry name" value="PROTEIN Z, VITAMIN K-DEPENDENT PLASMA GLYCOPROTEIN B"/>
    <property type="match status" value="1"/>
</dbReference>
<reference evidence="9" key="3">
    <citation type="submission" date="2025-09" db="UniProtKB">
        <authorList>
            <consortium name="Ensembl"/>
        </authorList>
    </citation>
    <scope>IDENTIFICATION</scope>
</reference>
<feature type="domain" description="EGF-like" evidence="6">
    <location>
        <begin position="95"/>
        <end position="131"/>
    </location>
</feature>
<evidence type="ECO:0000256" key="2">
    <source>
        <dbReference type="ARBA" id="ARBA00023157"/>
    </source>
</evidence>
<keyword evidence="10" id="KW-1185">Reference proteome</keyword>
<proteinExistence type="predicted"/>
<reference evidence="9" key="2">
    <citation type="submission" date="2025-08" db="UniProtKB">
        <authorList>
            <consortium name="Ensembl"/>
        </authorList>
    </citation>
    <scope>IDENTIFICATION</scope>
</reference>
<evidence type="ECO:0000259" key="8">
    <source>
        <dbReference type="PROSITE" id="PS50998"/>
    </source>
</evidence>
<evidence type="ECO:0000313" key="9">
    <source>
        <dbReference type="Ensembl" id="ENSSFOP00015012560.2"/>
    </source>
</evidence>
<dbReference type="PROSITE" id="PS50998">
    <property type="entry name" value="GLA_2"/>
    <property type="match status" value="1"/>
</dbReference>
<dbReference type="PIRSF" id="PIRSF001143">
    <property type="entry name" value="Factor_X"/>
    <property type="match status" value="1"/>
</dbReference>
<evidence type="ECO:0000256" key="1">
    <source>
        <dbReference type="ARBA" id="ARBA00022536"/>
    </source>
</evidence>
<reference evidence="9 10" key="1">
    <citation type="submission" date="2019-04" db="EMBL/GenBank/DDBJ databases">
        <authorList>
            <consortium name="Wellcome Sanger Institute Data Sharing"/>
        </authorList>
    </citation>
    <scope>NUCLEOTIDE SEQUENCE [LARGE SCALE GENOMIC DNA]</scope>
</reference>
<feature type="domain" description="Peptidase S1" evidence="7">
    <location>
        <begin position="185"/>
        <end position="426"/>
    </location>
</feature>
<accession>A0A8C9V1K5</accession>
<evidence type="ECO:0000256" key="5">
    <source>
        <dbReference type="SAM" id="SignalP"/>
    </source>
</evidence>
<dbReference type="SMART" id="SM00179">
    <property type="entry name" value="EGF_CA"/>
    <property type="match status" value="2"/>
</dbReference>
<dbReference type="InterPro" id="IPR035972">
    <property type="entry name" value="GLA-like_dom_SF"/>
</dbReference>
<dbReference type="PROSITE" id="PS00022">
    <property type="entry name" value="EGF_1"/>
    <property type="match status" value="1"/>
</dbReference>
<evidence type="ECO:0000256" key="4">
    <source>
        <dbReference type="PROSITE-ProRule" id="PRU00076"/>
    </source>
</evidence>
<dbReference type="Pfam" id="PF00089">
    <property type="entry name" value="Trypsin"/>
    <property type="match status" value="1"/>
</dbReference>
<dbReference type="InterPro" id="IPR000742">
    <property type="entry name" value="EGF"/>
</dbReference>
<dbReference type="GO" id="GO:0005615">
    <property type="term" value="C:extracellular space"/>
    <property type="evidence" value="ECO:0007669"/>
    <property type="project" value="TreeGrafter"/>
</dbReference>
<dbReference type="InterPro" id="IPR050442">
    <property type="entry name" value="Peptidase_S1_coag_factors"/>
</dbReference>
<dbReference type="InterPro" id="IPR000294">
    <property type="entry name" value="GLA_domain"/>
</dbReference>
<dbReference type="Gene3D" id="2.10.25.10">
    <property type="entry name" value="Laminin"/>
    <property type="match status" value="2"/>
</dbReference>
<dbReference type="CDD" id="cd00054">
    <property type="entry name" value="EGF_CA"/>
    <property type="match status" value="2"/>
</dbReference>
<dbReference type="InterPro" id="IPR017857">
    <property type="entry name" value="Coagulation_fac-like_Gla_dom"/>
</dbReference>
<feature type="disulfide bond" evidence="4">
    <location>
        <begin position="121"/>
        <end position="130"/>
    </location>
</feature>
<dbReference type="SUPFAM" id="SSF57196">
    <property type="entry name" value="EGF/Laminin"/>
    <property type="match status" value="1"/>
</dbReference>
<keyword evidence="3" id="KW-0325">Glycoprotein</keyword>
<gene>
    <name evidence="9" type="primary">PROZ</name>
</gene>
<keyword evidence="1 4" id="KW-0245">EGF-like domain</keyword>
<dbReference type="Gene3D" id="2.40.10.10">
    <property type="entry name" value="Trypsin-like serine proteases"/>
    <property type="match status" value="2"/>
</dbReference>
<name>A0A8C9V1K5_SCLFO</name>
<dbReference type="PROSITE" id="PS50240">
    <property type="entry name" value="TRYPSIN_DOM"/>
    <property type="match status" value="1"/>
</dbReference>
<evidence type="ECO:0000313" key="10">
    <source>
        <dbReference type="Proteomes" id="UP000694397"/>
    </source>
</evidence>
<dbReference type="Proteomes" id="UP000694397">
    <property type="component" value="Chromosome 12"/>
</dbReference>
<dbReference type="InterPro" id="IPR009003">
    <property type="entry name" value="Peptidase_S1_PA"/>
</dbReference>
<dbReference type="GO" id="GO:0005509">
    <property type="term" value="F:calcium ion binding"/>
    <property type="evidence" value="ECO:0007669"/>
    <property type="project" value="InterPro"/>
</dbReference>
<dbReference type="GO" id="GO:0007596">
    <property type="term" value="P:blood coagulation"/>
    <property type="evidence" value="ECO:0007669"/>
    <property type="project" value="InterPro"/>
</dbReference>
<dbReference type="InterPro" id="IPR001881">
    <property type="entry name" value="EGF-like_Ca-bd_dom"/>
</dbReference>
<dbReference type="SUPFAM" id="SSF57630">
    <property type="entry name" value="GLA-domain"/>
    <property type="match status" value="1"/>
</dbReference>
<dbReference type="SMART" id="SM00069">
    <property type="entry name" value="GLA"/>
    <property type="match status" value="1"/>
</dbReference>
<feature type="signal peptide" evidence="5">
    <location>
        <begin position="1"/>
        <end position="32"/>
    </location>
</feature>
<evidence type="ECO:0000259" key="7">
    <source>
        <dbReference type="PROSITE" id="PS50240"/>
    </source>
</evidence>
<dbReference type="SUPFAM" id="SSF50494">
    <property type="entry name" value="Trypsin-like serine proteases"/>
    <property type="match status" value="1"/>
</dbReference>
<dbReference type="InterPro" id="IPR043504">
    <property type="entry name" value="Peptidase_S1_PA_chymotrypsin"/>
</dbReference>
<dbReference type="PRINTS" id="PR00001">
    <property type="entry name" value="GLABLOOD"/>
</dbReference>
<dbReference type="SMART" id="SM00020">
    <property type="entry name" value="Tryp_SPc"/>
    <property type="match status" value="1"/>
</dbReference>
<dbReference type="Ensembl" id="ENSSFOT00015012718.2">
    <property type="protein sequence ID" value="ENSSFOP00015012560.2"/>
    <property type="gene ID" value="ENSSFOG00015008112.2"/>
</dbReference>
<dbReference type="GO" id="GO:0006508">
    <property type="term" value="P:proteolysis"/>
    <property type="evidence" value="ECO:0007669"/>
    <property type="project" value="InterPro"/>
</dbReference>
<organism evidence="9 10">
    <name type="scientific">Scleropages formosus</name>
    <name type="common">Asian bonytongue</name>
    <name type="synonym">Osteoglossum formosum</name>
    <dbReference type="NCBI Taxonomy" id="113540"/>
    <lineage>
        <taxon>Eukaryota</taxon>
        <taxon>Metazoa</taxon>
        <taxon>Chordata</taxon>
        <taxon>Craniata</taxon>
        <taxon>Vertebrata</taxon>
        <taxon>Euteleostomi</taxon>
        <taxon>Actinopterygii</taxon>
        <taxon>Neopterygii</taxon>
        <taxon>Teleostei</taxon>
        <taxon>Osteoglossocephala</taxon>
        <taxon>Osteoglossomorpha</taxon>
        <taxon>Osteoglossiformes</taxon>
        <taxon>Osteoglossidae</taxon>
        <taxon>Scleropages</taxon>
    </lineage>
</organism>
<evidence type="ECO:0000259" key="6">
    <source>
        <dbReference type="PROSITE" id="PS50026"/>
    </source>
</evidence>
<dbReference type="GO" id="GO:0004252">
    <property type="term" value="F:serine-type endopeptidase activity"/>
    <property type="evidence" value="ECO:0007669"/>
    <property type="project" value="InterPro"/>
</dbReference>
<dbReference type="InterPro" id="IPR001254">
    <property type="entry name" value="Trypsin_dom"/>
</dbReference>
<sequence>MTKCFLHFISLIYNFYCLSTSTVFWHPRDANAVLVRPKRANWYFFEEILQGDLERECYEESCSYEEAREVFENVPKTVRNESLDPSITDKKRVNHGDQCKPNPCLHGGTCTDQIGFHICNCTEMYRGVNCERDVSQCEPDGPLSCDHFCQPSFDSFRCSCATGYTIHSDGRTCLPQNPNSCGRALVLGQKNISDMIHPWRNLCPHRRCPWQVSLTDEAGEEFCSGVILGLRSVLTTARCISQMKILLCPIGSSEAGSSGGQVHSVSKIYVHEGYKPHKWADDLAFLQLRERIQFGRSAFQVCVPEKDFGENVLMKEGQSGLMGNMKRSTAGNGAHTSNYMPLELCRSRLNHTIPLTNKMFCTNSPSVTASDGDTCNFLPGTPIVSVKKNTVFLTGLLIPSQVHKCSLSYTFIKLSRYLSWIQQHLKQSKERFMILYKEPSRVGLQAL</sequence>
<comment type="caution">
    <text evidence="4">Lacks conserved residue(s) required for the propagation of feature annotation.</text>
</comment>
<protein>
    <submittedName>
        <fullName evidence="9">Protein Z, vitamin K-dependent plasma glycoprotein b</fullName>
    </submittedName>
</protein>
<dbReference type="Pfam" id="PF00594">
    <property type="entry name" value="Gla"/>
    <property type="match status" value="1"/>
</dbReference>
<dbReference type="GeneTree" id="ENSGT00940000154505"/>
<dbReference type="SMART" id="SM00181">
    <property type="entry name" value="EGF"/>
    <property type="match status" value="2"/>
</dbReference>
<evidence type="ECO:0000256" key="3">
    <source>
        <dbReference type="ARBA" id="ARBA00023180"/>
    </source>
</evidence>
<dbReference type="InterPro" id="IPR012224">
    <property type="entry name" value="Pept_S1A_FX"/>
</dbReference>
<dbReference type="Gene3D" id="4.10.740.10">
    <property type="entry name" value="Coagulation Factor IX"/>
    <property type="match status" value="1"/>
</dbReference>
<keyword evidence="5" id="KW-0732">Signal</keyword>
<dbReference type="PROSITE" id="PS50026">
    <property type="entry name" value="EGF_3"/>
    <property type="match status" value="1"/>
</dbReference>
<dbReference type="OrthoDB" id="7726766at2759"/>